<dbReference type="OrthoDB" id="10255738at2759"/>
<evidence type="ECO:0000313" key="3">
    <source>
        <dbReference type="Proteomes" id="UP000444721"/>
    </source>
</evidence>
<protein>
    <submittedName>
        <fullName evidence="2">Uncharacterized protein</fullName>
    </submittedName>
</protein>
<name>A0A6A5BSL9_NAEFO</name>
<feature type="region of interest" description="Disordered" evidence="1">
    <location>
        <begin position="1"/>
        <end position="46"/>
    </location>
</feature>
<keyword evidence="3" id="KW-1185">Reference proteome</keyword>
<dbReference type="EMBL" id="VFQX01000034">
    <property type="protein sequence ID" value="KAF0977331.1"/>
    <property type="molecule type" value="Genomic_DNA"/>
</dbReference>
<accession>A0A6A5BSL9</accession>
<dbReference type="VEuPathDB" id="AmoebaDB:NF0067940"/>
<dbReference type="VEuPathDB" id="AmoebaDB:NfTy_072160"/>
<sequence>MSFVASRSQNINVKPQQGNSSGHQQQSNTTALSTSPQGGTSPRKSGWISDLFRKVFYSASAGQQITFDEEVTGDRDNTPIDVNSTAYDERLLTFDERQATHFFLDKLRKLDEKISNKTGNSTLKNQMWKSLYIDENKNIEAQNAVCKDRFMYRHFGKAMDNISVKHKDEKKPPLMTVKVIISDTTSDFRNSIFDLFRSNDNDNLFGTFHTGLLIGPWRFDFYDHSIVRVRGDYRNFRNEYAVSVIDFGSYHKIDQIKTALDTIASRNYQALTPYERYMEDLRKGISERRFYLSKAILAKKKEYPDSKYWDQEYVTFHTRKELNEFCHWLDSMKYFESDDASASIDIRLLKSFDRSFCLRNMNREDDRGEEDKDTVWFFSEDGTYLANSMNKLVFNLPALTFQPPCRV</sequence>
<dbReference type="Proteomes" id="UP000444721">
    <property type="component" value="Unassembled WGS sequence"/>
</dbReference>
<organism evidence="2 3">
    <name type="scientific">Naegleria fowleri</name>
    <name type="common">Brain eating amoeba</name>
    <dbReference type="NCBI Taxonomy" id="5763"/>
    <lineage>
        <taxon>Eukaryota</taxon>
        <taxon>Discoba</taxon>
        <taxon>Heterolobosea</taxon>
        <taxon>Tetramitia</taxon>
        <taxon>Eutetramitia</taxon>
        <taxon>Vahlkampfiidae</taxon>
        <taxon>Naegleria</taxon>
    </lineage>
</organism>
<gene>
    <name evidence="2" type="ORF">FDP41_003323</name>
</gene>
<feature type="compositionally biased region" description="Low complexity" evidence="1">
    <location>
        <begin position="16"/>
        <end position="28"/>
    </location>
</feature>
<dbReference type="RefSeq" id="XP_044562044.1">
    <property type="nucleotide sequence ID" value="XM_044706615.1"/>
</dbReference>
<evidence type="ECO:0000256" key="1">
    <source>
        <dbReference type="SAM" id="MobiDB-lite"/>
    </source>
</evidence>
<feature type="compositionally biased region" description="Polar residues" evidence="1">
    <location>
        <begin position="29"/>
        <end position="43"/>
    </location>
</feature>
<dbReference type="AlphaFoldDB" id="A0A6A5BSL9"/>
<proteinExistence type="predicted"/>
<dbReference type="GeneID" id="68110541"/>
<feature type="compositionally biased region" description="Polar residues" evidence="1">
    <location>
        <begin position="1"/>
        <end position="15"/>
    </location>
</feature>
<dbReference type="VEuPathDB" id="AmoebaDB:FDP41_003323"/>
<reference evidence="2 3" key="1">
    <citation type="journal article" date="2019" name="Sci. Rep.">
        <title>Nanopore sequencing improves the draft genome of the human pathogenic amoeba Naegleria fowleri.</title>
        <authorList>
            <person name="Liechti N."/>
            <person name="Schurch N."/>
            <person name="Bruggmann R."/>
            <person name="Wittwer M."/>
        </authorList>
    </citation>
    <scope>NUCLEOTIDE SEQUENCE [LARGE SCALE GENOMIC DNA]</scope>
    <source>
        <strain evidence="2 3">ATCC 30894</strain>
    </source>
</reference>
<evidence type="ECO:0000313" key="2">
    <source>
        <dbReference type="EMBL" id="KAF0977331.1"/>
    </source>
</evidence>
<comment type="caution">
    <text evidence="2">The sequence shown here is derived from an EMBL/GenBank/DDBJ whole genome shotgun (WGS) entry which is preliminary data.</text>
</comment>